<sequence length="332" mass="39535">MCKLAYEAMNKQVIHMNSEFIKKHVKIVLKNNDTAQVSYESVLEYLSSTHLIRSLDNGVKDKKKHTYFFVHQSFQEYFAAYYIKQMCFKNDEVPKDIITCIKENCDKRYFLLTWRFACGILYNKQEEGEECERSKIVNLFLHQLFGATFSTEIESLILMIHCLDECPFDQFKYKILSLDTYRKQQHDFLNNFIFGQLEFVNSFEFNVLSVDGKQLCTHIQLFEILRCPSTHEHSLKLIQDNFKHKTENVACMMSVLCYYTKVDINIVVKLLRDRSIHEEFQRGITFGHFQQDITAEEKKEMMAMFKDKKVDDSVRSFLEYIIIRKNLLHQKK</sequence>
<dbReference type="Proteomes" id="UP001431209">
    <property type="component" value="Unassembled WGS sequence"/>
</dbReference>
<dbReference type="EMBL" id="JAOPGA020000522">
    <property type="protein sequence ID" value="KAL0479261.1"/>
    <property type="molecule type" value="Genomic_DNA"/>
</dbReference>
<proteinExistence type="predicted"/>
<protein>
    <submittedName>
        <fullName evidence="1">Uncharacterized protein</fullName>
    </submittedName>
</protein>
<comment type="caution">
    <text evidence="1">The sequence shown here is derived from an EMBL/GenBank/DDBJ whole genome shotgun (WGS) entry which is preliminary data.</text>
</comment>
<reference evidence="1 2" key="1">
    <citation type="submission" date="2024-03" db="EMBL/GenBank/DDBJ databases">
        <title>The Acrasis kona genome and developmental transcriptomes reveal deep origins of eukaryotic multicellular pathways.</title>
        <authorList>
            <person name="Sheikh S."/>
            <person name="Fu C.-J."/>
            <person name="Brown M.W."/>
            <person name="Baldauf S.L."/>
        </authorList>
    </citation>
    <scope>NUCLEOTIDE SEQUENCE [LARGE SCALE GENOMIC DNA]</scope>
    <source>
        <strain evidence="1 2">ATCC MYA-3509</strain>
    </source>
</reference>
<evidence type="ECO:0000313" key="1">
    <source>
        <dbReference type="EMBL" id="KAL0479261.1"/>
    </source>
</evidence>
<keyword evidence="2" id="KW-1185">Reference proteome</keyword>
<name>A0AAW2YP62_9EUKA</name>
<gene>
    <name evidence="1" type="ORF">AKO1_008075</name>
</gene>
<organism evidence="1 2">
    <name type="scientific">Acrasis kona</name>
    <dbReference type="NCBI Taxonomy" id="1008807"/>
    <lineage>
        <taxon>Eukaryota</taxon>
        <taxon>Discoba</taxon>
        <taxon>Heterolobosea</taxon>
        <taxon>Tetramitia</taxon>
        <taxon>Eutetramitia</taxon>
        <taxon>Acrasidae</taxon>
        <taxon>Acrasis</taxon>
    </lineage>
</organism>
<evidence type="ECO:0000313" key="2">
    <source>
        <dbReference type="Proteomes" id="UP001431209"/>
    </source>
</evidence>
<accession>A0AAW2YP62</accession>
<dbReference type="AlphaFoldDB" id="A0AAW2YP62"/>